<name>A0A1H0TMV5_9BACT</name>
<evidence type="ECO:0000313" key="1">
    <source>
        <dbReference type="EMBL" id="SDP55354.1"/>
    </source>
</evidence>
<dbReference type="Proteomes" id="UP000199073">
    <property type="component" value="Unassembled WGS sequence"/>
</dbReference>
<gene>
    <name evidence="1" type="ORF">SAMN05660330_03168</name>
</gene>
<dbReference type="STRING" id="91360.SAMN05660330_03168"/>
<proteinExistence type="predicted"/>
<dbReference type="AlphaFoldDB" id="A0A1H0TMV5"/>
<dbReference type="EMBL" id="FNJI01000025">
    <property type="protein sequence ID" value="SDP55354.1"/>
    <property type="molecule type" value="Genomic_DNA"/>
</dbReference>
<evidence type="ECO:0000313" key="2">
    <source>
        <dbReference type="Proteomes" id="UP000199073"/>
    </source>
</evidence>
<dbReference type="OrthoDB" id="5420700at2"/>
<organism evidence="1 2">
    <name type="scientific">Desulforhopalus singaporensis</name>
    <dbReference type="NCBI Taxonomy" id="91360"/>
    <lineage>
        <taxon>Bacteria</taxon>
        <taxon>Pseudomonadati</taxon>
        <taxon>Thermodesulfobacteriota</taxon>
        <taxon>Desulfobulbia</taxon>
        <taxon>Desulfobulbales</taxon>
        <taxon>Desulfocapsaceae</taxon>
        <taxon>Desulforhopalus</taxon>
    </lineage>
</organism>
<keyword evidence="2" id="KW-1185">Reference proteome</keyword>
<dbReference type="RefSeq" id="WP_092224562.1">
    <property type="nucleotide sequence ID" value="NZ_FNJI01000025.1"/>
</dbReference>
<protein>
    <submittedName>
        <fullName evidence="1">Uncharacterized protein</fullName>
    </submittedName>
</protein>
<accession>A0A1H0TMV5</accession>
<reference evidence="1 2" key="1">
    <citation type="submission" date="2016-10" db="EMBL/GenBank/DDBJ databases">
        <authorList>
            <person name="de Groot N.N."/>
        </authorList>
    </citation>
    <scope>NUCLEOTIDE SEQUENCE [LARGE SCALE GENOMIC DNA]</scope>
    <source>
        <strain evidence="1 2">DSM 12130</strain>
    </source>
</reference>
<sequence>MAIFSGRYSWTGIREDNSEQIAWSAGACDVTIYKWPAKGNVEPLKPYVCVYAQTGSGFSVSANPEKFAKKLCAEFSLELQRVLWVEDHGTAENRFEIVTFSRSSRLGATFFYKVEKRWASDVEAGRLVKELEMYSSL</sequence>